<dbReference type="PANTHER" id="PTHR32322:SF18">
    <property type="entry name" value="S-ADENOSYLMETHIONINE_S-ADENOSYLHOMOCYSTEINE TRANSPORTER"/>
    <property type="match status" value="1"/>
</dbReference>
<dbReference type="PANTHER" id="PTHR32322">
    <property type="entry name" value="INNER MEMBRANE TRANSPORTER"/>
    <property type="match status" value="1"/>
</dbReference>
<feature type="domain" description="EamA" evidence="7">
    <location>
        <begin position="11"/>
        <end position="144"/>
    </location>
</feature>
<protein>
    <submittedName>
        <fullName evidence="8">DMT family transporter</fullName>
    </submittedName>
</protein>
<dbReference type="InterPro" id="IPR000620">
    <property type="entry name" value="EamA_dom"/>
</dbReference>
<keyword evidence="3 6" id="KW-0812">Transmembrane</keyword>
<evidence type="ECO:0000256" key="5">
    <source>
        <dbReference type="ARBA" id="ARBA00023136"/>
    </source>
</evidence>
<accession>A0ABS6MDG4</accession>
<evidence type="ECO:0000256" key="3">
    <source>
        <dbReference type="ARBA" id="ARBA00022692"/>
    </source>
</evidence>
<dbReference type="InterPro" id="IPR050638">
    <property type="entry name" value="AA-Vitamin_Transporters"/>
</dbReference>
<feature type="domain" description="EamA" evidence="7">
    <location>
        <begin position="156"/>
        <end position="291"/>
    </location>
</feature>
<feature type="transmembrane region" description="Helical" evidence="6">
    <location>
        <begin position="274"/>
        <end position="292"/>
    </location>
</feature>
<evidence type="ECO:0000313" key="9">
    <source>
        <dbReference type="Proteomes" id="UP000755551"/>
    </source>
</evidence>
<dbReference type="RefSeq" id="WP_217335756.1">
    <property type="nucleotide sequence ID" value="NZ_JAHQZT010000021.1"/>
</dbReference>
<dbReference type="Pfam" id="PF00892">
    <property type="entry name" value="EamA"/>
    <property type="match status" value="2"/>
</dbReference>
<keyword evidence="2" id="KW-1003">Cell membrane</keyword>
<evidence type="ECO:0000256" key="2">
    <source>
        <dbReference type="ARBA" id="ARBA00022475"/>
    </source>
</evidence>
<organism evidence="8 9">
    <name type="scientific">Marinobacterium weihaiense</name>
    <dbReference type="NCBI Taxonomy" id="2851016"/>
    <lineage>
        <taxon>Bacteria</taxon>
        <taxon>Pseudomonadati</taxon>
        <taxon>Pseudomonadota</taxon>
        <taxon>Gammaproteobacteria</taxon>
        <taxon>Oceanospirillales</taxon>
        <taxon>Oceanospirillaceae</taxon>
        <taxon>Marinobacterium</taxon>
    </lineage>
</organism>
<keyword evidence="5 6" id="KW-0472">Membrane</keyword>
<feature type="transmembrane region" description="Helical" evidence="6">
    <location>
        <begin position="71"/>
        <end position="89"/>
    </location>
</feature>
<feature type="transmembrane region" description="Helical" evidence="6">
    <location>
        <begin position="220"/>
        <end position="240"/>
    </location>
</feature>
<feature type="transmembrane region" description="Helical" evidence="6">
    <location>
        <begin position="252"/>
        <end position="268"/>
    </location>
</feature>
<name>A0ABS6MDG4_9GAMM</name>
<keyword evidence="4 6" id="KW-1133">Transmembrane helix</keyword>
<comment type="caution">
    <text evidence="8">The sequence shown here is derived from an EMBL/GenBank/DDBJ whole genome shotgun (WGS) entry which is preliminary data.</text>
</comment>
<feature type="transmembrane region" description="Helical" evidence="6">
    <location>
        <begin position="126"/>
        <end position="147"/>
    </location>
</feature>
<reference evidence="8 9" key="1">
    <citation type="submission" date="2021-06" db="EMBL/GenBank/DDBJ databases">
        <title>Bacterium isolated from marine sediment.</title>
        <authorList>
            <person name="Zhu K.-L."/>
            <person name="Du Z.-J."/>
            <person name="Liang Q.-Y."/>
        </authorList>
    </citation>
    <scope>NUCLEOTIDE SEQUENCE [LARGE SCALE GENOMIC DNA]</scope>
    <source>
        <strain evidence="8 9">A346</strain>
    </source>
</reference>
<gene>
    <name evidence="8" type="ORF">KTN04_13465</name>
</gene>
<keyword evidence="9" id="KW-1185">Reference proteome</keyword>
<proteinExistence type="predicted"/>
<evidence type="ECO:0000313" key="8">
    <source>
        <dbReference type="EMBL" id="MBV0934348.1"/>
    </source>
</evidence>
<evidence type="ECO:0000256" key="1">
    <source>
        <dbReference type="ARBA" id="ARBA00004651"/>
    </source>
</evidence>
<dbReference type="EMBL" id="JAHQZT010000021">
    <property type="protein sequence ID" value="MBV0934348.1"/>
    <property type="molecule type" value="Genomic_DNA"/>
</dbReference>
<feature type="transmembrane region" description="Helical" evidence="6">
    <location>
        <begin position="189"/>
        <end position="208"/>
    </location>
</feature>
<evidence type="ECO:0000256" key="6">
    <source>
        <dbReference type="SAM" id="Phobius"/>
    </source>
</evidence>
<evidence type="ECO:0000256" key="4">
    <source>
        <dbReference type="ARBA" id="ARBA00022989"/>
    </source>
</evidence>
<sequence>MSTVRRHLDLMAVSLLLMLCLGWGFQQVAIKLAADDIAPTLQIGLRSAFAATVLLLLMLRQEGLKAFADGTLKAGLLAGTMFALEFLFVGEALARTHASHVVVFLYTSPIFTALGLHFVHADERLAGLQWGGIGLAFIGVCIAFLGGGDVAGTSLTGDAMALLAGAIWGLTTVVIRGSSLSEAPAVKTLFYQMAVAAVMLIGAAFIMGNGRMHWTPDTTLNLAFQAVVIAVGSYLTWFWLLKRYLASRMATFVFMTPLVGVLFGVMILDEALSRGFVGGGLLVLAGIFLVSAKDLLNQRKARRVQEALETARDR</sequence>
<feature type="transmembrane region" description="Helical" evidence="6">
    <location>
        <begin position="101"/>
        <end position="119"/>
    </location>
</feature>
<feature type="transmembrane region" description="Helical" evidence="6">
    <location>
        <begin position="159"/>
        <end position="177"/>
    </location>
</feature>
<evidence type="ECO:0000259" key="7">
    <source>
        <dbReference type="Pfam" id="PF00892"/>
    </source>
</evidence>
<comment type="subcellular location">
    <subcellularLocation>
        <location evidence="1">Cell membrane</location>
        <topology evidence="1">Multi-pass membrane protein</topology>
    </subcellularLocation>
</comment>
<dbReference type="Proteomes" id="UP000755551">
    <property type="component" value="Unassembled WGS sequence"/>
</dbReference>
<feature type="transmembrane region" description="Helical" evidence="6">
    <location>
        <begin position="43"/>
        <end position="59"/>
    </location>
</feature>